<evidence type="ECO:0000256" key="6">
    <source>
        <dbReference type="ARBA" id="ARBA00023015"/>
    </source>
</evidence>
<feature type="domain" description="BHLH" evidence="13">
    <location>
        <begin position="266"/>
        <end position="316"/>
    </location>
</feature>
<evidence type="ECO:0000256" key="5">
    <source>
        <dbReference type="ARBA" id="ARBA00022989"/>
    </source>
</evidence>
<dbReference type="AlphaFoldDB" id="A0A482VI97"/>
<keyword evidence="9" id="KW-0804">Transcription</keyword>
<evidence type="ECO:0000256" key="4">
    <source>
        <dbReference type="ARBA" id="ARBA00022824"/>
    </source>
</evidence>
<dbReference type="PROSITE" id="PS50888">
    <property type="entry name" value="BHLH"/>
    <property type="match status" value="1"/>
</dbReference>
<evidence type="ECO:0000256" key="7">
    <source>
        <dbReference type="ARBA" id="ARBA00023125"/>
    </source>
</evidence>
<evidence type="ECO:0000313" key="15">
    <source>
        <dbReference type="Proteomes" id="UP000292052"/>
    </source>
</evidence>
<dbReference type="OrthoDB" id="2133190at2759"/>
<keyword evidence="6" id="KW-0805">Transcription regulation</keyword>
<evidence type="ECO:0000256" key="10">
    <source>
        <dbReference type="ARBA" id="ARBA00023242"/>
    </source>
</evidence>
<proteinExistence type="predicted"/>
<feature type="region of interest" description="Disordered" evidence="11">
    <location>
        <begin position="348"/>
        <end position="387"/>
    </location>
</feature>
<name>A0A482VI97_ASBVE</name>
<dbReference type="Proteomes" id="UP000292052">
    <property type="component" value="Unassembled WGS sequence"/>
</dbReference>
<dbReference type="PANTHER" id="PTHR46062">
    <property type="entry name" value="STEROL REGULATORY ELEMENT-BINDING PROTEIN"/>
    <property type="match status" value="1"/>
</dbReference>
<keyword evidence="3 12" id="KW-0812">Transmembrane</keyword>
<evidence type="ECO:0000256" key="9">
    <source>
        <dbReference type="ARBA" id="ARBA00023163"/>
    </source>
</evidence>
<gene>
    <name evidence="14" type="ORF">BDFB_003026</name>
</gene>
<feature type="transmembrane region" description="Helical" evidence="12">
    <location>
        <begin position="455"/>
        <end position="475"/>
    </location>
</feature>
<keyword evidence="15" id="KW-1185">Reference proteome</keyword>
<dbReference type="GO" id="GO:0000981">
    <property type="term" value="F:DNA-binding transcription factor activity, RNA polymerase II-specific"/>
    <property type="evidence" value="ECO:0007669"/>
    <property type="project" value="TreeGrafter"/>
</dbReference>
<reference evidence="14 15" key="1">
    <citation type="submission" date="2017-03" db="EMBL/GenBank/DDBJ databases">
        <title>Genome of the blue death feigning beetle - Asbolus verrucosus.</title>
        <authorList>
            <person name="Rider S.D."/>
        </authorList>
    </citation>
    <scope>NUCLEOTIDE SEQUENCE [LARGE SCALE GENOMIC DNA]</scope>
    <source>
        <strain evidence="14">Butters</strain>
        <tissue evidence="14">Head and leg muscle</tissue>
    </source>
</reference>
<dbReference type="Gene3D" id="4.10.280.10">
    <property type="entry name" value="Helix-loop-helix DNA-binding domain"/>
    <property type="match status" value="1"/>
</dbReference>
<evidence type="ECO:0000256" key="12">
    <source>
        <dbReference type="SAM" id="Phobius"/>
    </source>
</evidence>
<evidence type="ECO:0000313" key="14">
    <source>
        <dbReference type="EMBL" id="RZC32440.1"/>
    </source>
</evidence>
<accession>A0A482VI97</accession>
<dbReference type="SUPFAM" id="SSF47459">
    <property type="entry name" value="HLH, helix-loop-helix DNA-binding domain"/>
    <property type="match status" value="1"/>
</dbReference>
<keyword evidence="7" id="KW-0238">DNA-binding</keyword>
<protein>
    <submittedName>
        <fullName evidence="14">Sterol regulatory element-binding protein 1</fullName>
    </submittedName>
</protein>
<dbReference type="GO" id="GO:0000978">
    <property type="term" value="F:RNA polymerase II cis-regulatory region sequence-specific DNA binding"/>
    <property type="evidence" value="ECO:0007669"/>
    <property type="project" value="TreeGrafter"/>
</dbReference>
<keyword evidence="10" id="KW-0539">Nucleus</keyword>
<dbReference type="STRING" id="1661398.A0A482VI97"/>
<feature type="transmembrane region" description="Helical" evidence="12">
    <location>
        <begin position="402"/>
        <end position="425"/>
    </location>
</feature>
<dbReference type="InterPro" id="IPR011598">
    <property type="entry name" value="bHLH_dom"/>
</dbReference>
<dbReference type="FunFam" id="4.10.280.10:FF:000098">
    <property type="entry name" value="Sterol regulatory element-binding protein"/>
    <property type="match status" value="1"/>
</dbReference>
<dbReference type="SMART" id="SM00353">
    <property type="entry name" value="HLH"/>
    <property type="match status" value="1"/>
</dbReference>
<keyword evidence="5 12" id="KW-1133">Transmembrane helix</keyword>
<evidence type="ECO:0000256" key="11">
    <source>
        <dbReference type="SAM" id="MobiDB-lite"/>
    </source>
</evidence>
<keyword evidence="4" id="KW-0256">Endoplasmic reticulum</keyword>
<dbReference type="EMBL" id="QDEB01097367">
    <property type="protein sequence ID" value="RZC32440.1"/>
    <property type="molecule type" value="Genomic_DNA"/>
</dbReference>
<evidence type="ECO:0000259" key="13">
    <source>
        <dbReference type="PROSITE" id="PS50888"/>
    </source>
</evidence>
<comment type="subcellular location">
    <subcellularLocation>
        <location evidence="2">Endoplasmic reticulum membrane</location>
        <topology evidence="2">Multi-pass membrane protein</topology>
    </subcellularLocation>
    <subcellularLocation>
        <location evidence="1">Nucleus</location>
    </subcellularLocation>
</comment>
<evidence type="ECO:0000256" key="2">
    <source>
        <dbReference type="ARBA" id="ARBA00004477"/>
    </source>
</evidence>
<evidence type="ECO:0000256" key="1">
    <source>
        <dbReference type="ARBA" id="ARBA00004123"/>
    </source>
</evidence>
<sequence length="1046" mass="117124">MDENLPPFTGDFNLSELQGIDEILTNCENELMKSNELFSDDALLSQLDPILPMDDMSFDLTNLNETTFLDPQTLSPLKQQNQAVFSPPISPQYQTTQFLNSQNTQAFTTLNNLPNNQPIKGTPEVQHHIQSPTTVIISQAQPLVYSSLPMQSNQHIILQAGTNKAEQIQKSQPVLVQNLNQIPTDKVQQLLLQAKIVKSKPVSQPTVMYTTTAVSNTTSQPSIHTLVNSGTQILTTGIPLVLDTDKKVAINRIPQGTGKEPKVKEVKRSAHNAIERKYRTSINDKIVELKNMVVGTDAKLNKSGILKKTIEYIRFLQNSNTRLKQENMALKMAASQNTLKDLLTTGKNIDYAPQDTPPHSDVSSLSPDHSLPPSPEYTTQIKDESDEETMGITKGLVDHTRLTLCMFMLAIISFNPFGIVLNQFYSSDSGESGGIRRNTLSISLDQSSFSLGSSIMLWCINLLVLGFCLMKMFVYGDPIIPSASKEAQKFWRHRRQADLYISSGDKLEAKQELRRCLQTFGIYLPTSRFELVLSLCWQIFRQIMHRLWVGRWLSRHVGGFFVDGMTRNEALGSCRELSLVYHDLHQLQLVDGPEETCHLLGLTTALSALNLAEAAKAQMKSVQLIDIYIALALRIKASCLNILQGTQRYYLGLAKLASTNSCDPIPPRLRWLLTPHGFKFFVSQKFLYDSKSTNLPFSCIGNVSDPLSFAMKSYREHLLETALQTLTTPGNKNDVYEDRKTDITDVSTYVHLLFENVTTDVHTVFNSNQSFNNYDEIAHWWTSVVDVASRWLLGEEKLDDRYKKVENMPESLLSLENPLPKAILSAYVARKTYLTVGSTVPQKKILKQCDHASRLLTDSLTYSSCKSQENLILLAQLLVCDWILETRTSLWEDSVEDDPSSGVPVPNNILTAFQKDLSSLRILAQHIPSALPRVFLYEATSRLMAGAAPGRTQQLLDRSLRQRHARSSMICGKGDKNQQEVGGERQHAAALYMACKHLPGQLMSSPGERAGMLVEAAKTMERIGDKKKLQECYKLMKTLGANSATN</sequence>
<dbReference type="GO" id="GO:0005634">
    <property type="term" value="C:nucleus"/>
    <property type="evidence" value="ECO:0007669"/>
    <property type="project" value="UniProtKB-SubCell"/>
</dbReference>
<dbReference type="GO" id="GO:0005789">
    <property type="term" value="C:endoplasmic reticulum membrane"/>
    <property type="evidence" value="ECO:0007669"/>
    <property type="project" value="UniProtKB-SubCell"/>
</dbReference>
<organism evidence="14 15">
    <name type="scientific">Asbolus verrucosus</name>
    <name type="common">Desert ironclad beetle</name>
    <dbReference type="NCBI Taxonomy" id="1661398"/>
    <lineage>
        <taxon>Eukaryota</taxon>
        <taxon>Metazoa</taxon>
        <taxon>Ecdysozoa</taxon>
        <taxon>Arthropoda</taxon>
        <taxon>Hexapoda</taxon>
        <taxon>Insecta</taxon>
        <taxon>Pterygota</taxon>
        <taxon>Neoptera</taxon>
        <taxon>Endopterygota</taxon>
        <taxon>Coleoptera</taxon>
        <taxon>Polyphaga</taxon>
        <taxon>Cucujiformia</taxon>
        <taxon>Tenebrionidae</taxon>
        <taxon>Pimeliinae</taxon>
        <taxon>Asbolus</taxon>
    </lineage>
</organism>
<keyword evidence="8 12" id="KW-0472">Membrane</keyword>
<dbReference type="CDD" id="cd11394">
    <property type="entry name" value="bHLHzip_SREBP"/>
    <property type="match status" value="1"/>
</dbReference>
<dbReference type="GO" id="GO:0046983">
    <property type="term" value="F:protein dimerization activity"/>
    <property type="evidence" value="ECO:0007669"/>
    <property type="project" value="InterPro"/>
</dbReference>
<dbReference type="InterPro" id="IPR036638">
    <property type="entry name" value="HLH_DNA-bd_sf"/>
</dbReference>
<dbReference type="PANTHER" id="PTHR46062:SF1">
    <property type="entry name" value="LP12374P"/>
    <property type="match status" value="1"/>
</dbReference>
<evidence type="ECO:0000256" key="8">
    <source>
        <dbReference type="ARBA" id="ARBA00023136"/>
    </source>
</evidence>
<comment type="caution">
    <text evidence="14">The sequence shown here is derived from an EMBL/GenBank/DDBJ whole genome shotgun (WGS) entry which is preliminary data.</text>
</comment>
<feature type="compositionally biased region" description="Low complexity" evidence="11">
    <location>
        <begin position="357"/>
        <end position="369"/>
    </location>
</feature>
<evidence type="ECO:0000256" key="3">
    <source>
        <dbReference type="ARBA" id="ARBA00022692"/>
    </source>
</evidence>
<dbReference type="Pfam" id="PF00010">
    <property type="entry name" value="HLH"/>
    <property type="match status" value="1"/>
</dbReference>